<dbReference type="EMBL" id="SJPU01000002">
    <property type="protein sequence ID" value="TWU16092.1"/>
    <property type="molecule type" value="Genomic_DNA"/>
</dbReference>
<organism evidence="1 2">
    <name type="scientific">Allorhodopirellula heiligendammensis</name>
    <dbReference type="NCBI Taxonomy" id="2714739"/>
    <lineage>
        <taxon>Bacteria</taxon>
        <taxon>Pseudomonadati</taxon>
        <taxon>Planctomycetota</taxon>
        <taxon>Planctomycetia</taxon>
        <taxon>Pirellulales</taxon>
        <taxon>Pirellulaceae</taxon>
        <taxon>Allorhodopirellula</taxon>
    </lineage>
</organism>
<comment type="caution">
    <text evidence="1">The sequence shown here is derived from an EMBL/GenBank/DDBJ whole genome shotgun (WGS) entry which is preliminary data.</text>
</comment>
<gene>
    <name evidence="1" type="ORF">Poly21_32970</name>
</gene>
<dbReference type="AlphaFoldDB" id="A0A5C6BW22"/>
<accession>A0A5C6BW22</accession>
<dbReference type="Proteomes" id="UP000319908">
    <property type="component" value="Unassembled WGS sequence"/>
</dbReference>
<evidence type="ECO:0000313" key="1">
    <source>
        <dbReference type="EMBL" id="TWU16092.1"/>
    </source>
</evidence>
<protein>
    <submittedName>
        <fullName evidence="1">Uncharacterized protein</fullName>
    </submittedName>
</protein>
<proteinExistence type="predicted"/>
<sequence length="57" mass="6566">MSAARPAPTQRSLLKSRPPMSRFYRWWLQFFSLIAVASAQTRSKNWVALTALKTGWP</sequence>
<name>A0A5C6BW22_9BACT</name>
<keyword evidence="2" id="KW-1185">Reference proteome</keyword>
<reference evidence="1 2" key="1">
    <citation type="journal article" date="2020" name="Antonie Van Leeuwenhoek">
        <title>Rhodopirellula heiligendammensis sp. nov., Rhodopirellula pilleata sp. nov., and Rhodopirellula solitaria sp. nov. isolated from natural or artificial marine surfaces in Northern Germany and California, USA, and emended description of the genus Rhodopirellula.</title>
        <authorList>
            <person name="Kallscheuer N."/>
            <person name="Wiegand S."/>
            <person name="Jogler M."/>
            <person name="Boedeker C."/>
            <person name="Peeters S.H."/>
            <person name="Rast P."/>
            <person name="Heuer A."/>
            <person name="Jetten M.S.M."/>
            <person name="Rohde M."/>
            <person name="Jogler C."/>
        </authorList>
    </citation>
    <scope>NUCLEOTIDE SEQUENCE [LARGE SCALE GENOMIC DNA]</scope>
    <source>
        <strain evidence="1 2">Poly21</strain>
    </source>
</reference>
<evidence type="ECO:0000313" key="2">
    <source>
        <dbReference type="Proteomes" id="UP000319908"/>
    </source>
</evidence>